<evidence type="ECO:0000256" key="3">
    <source>
        <dbReference type="ARBA" id="ARBA00012313"/>
    </source>
</evidence>
<feature type="signal peptide" evidence="15">
    <location>
        <begin position="1"/>
        <end position="26"/>
    </location>
</feature>
<dbReference type="EC" id="1.11.1.7" evidence="3"/>
<keyword evidence="15" id="KW-0732">Signal</keyword>
<feature type="active site" description="Proton acceptor" evidence="10">
    <location>
        <position position="81"/>
    </location>
</feature>
<keyword evidence="8 11" id="KW-0408">Iron</keyword>
<dbReference type="PROSITE" id="PS50873">
    <property type="entry name" value="PEROXIDASE_4"/>
    <property type="match status" value="1"/>
</dbReference>
<feature type="binding site" evidence="11">
    <location>
        <position position="104"/>
    </location>
    <ligand>
        <name>Ca(2+)</name>
        <dbReference type="ChEBI" id="CHEBI:29108"/>
        <label>1</label>
    </ligand>
</feature>
<keyword evidence="5" id="KW-0349">Heme</keyword>
<dbReference type="Proteomes" id="UP000237105">
    <property type="component" value="Unassembled WGS sequence"/>
</dbReference>
<evidence type="ECO:0000256" key="10">
    <source>
        <dbReference type="PIRSR" id="PIRSR600823-1"/>
    </source>
</evidence>
<dbReference type="InterPro" id="IPR000823">
    <property type="entry name" value="Peroxidase_pln"/>
</dbReference>
<evidence type="ECO:0000256" key="15">
    <source>
        <dbReference type="SAM" id="SignalP"/>
    </source>
</evidence>
<proteinExistence type="inferred from homology"/>
<dbReference type="PRINTS" id="PR00458">
    <property type="entry name" value="PEROXIDASE"/>
</dbReference>
<dbReference type="PANTHER" id="PTHR31235">
    <property type="entry name" value="PEROXIDASE 25-RELATED"/>
    <property type="match status" value="1"/>
</dbReference>
<feature type="disulfide bond" evidence="13">
    <location>
        <begin position="83"/>
        <end position="88"/>
    </location>
</feature>
<evidence type="ECO:0000256" key="14">
    <source>
        <dbReference type="RuleBase" id="RU004241"/>
    </source>
</evidence>
<keyword evidence="7" id="KW-0560">Oxidoreductase</keyword>
<dbReference type="FunFam" id="1.10.420.10:FF:000001">
    <property type="entry name" value="Peroxidase"/>
    <property type="match status" value="1"/>
</dbReference>
<evidence type="ECO:0000256" key="13">
    <source>
        <dbReference type="PIRSR" id="PIRSR600823-5"/>
    </source>
</evidence>
<evidence type="ECO:0000256" key="12">
    <source>
        <dbReference type="PIRSR" id="PIRSR600823-4"/>
    </source>
</evidence>
<dbReference type="Pfam" id="PF00141">
    <property type="entry name" value="peroxidase"/>
    <property type="match status" value="1"/>
</dbReference>
<dbReference type="InterPro" id="IPR033905">
    <property type="entry name" value="Secretory_peroxidase"/>
</dbReference>
<dbReference type="CDD" id="cd00693">
    <property type="entry name" value="secretory_peroxidase"/>
    <property type="match status" value="1"/>
</dbReference>
<sequence length="270" mass="29673">MKKTRAGITTILQLVFLLSVVRTVVGQKDKNVDKIIINGGLKKNFYGRSCRNLESIVQSITWSKVRADATMAAKLLRLHYHDCFVRGCDASILIDPVNGDNTTEKNAIPNRSIAGYEVIDEIKATLVRKCRRAQVSCAHTIGVTHCPLISRRLYNFTGNGDTDTSLDPAYAAELKLRCPLPTNPATTVELDRHSSLSFDSNYFVGLSLKQGVLTSDAALLTNERAANLTESFKNFKTFVGAFGRSMVKMGGIGVLTGNQGEIRMKCRVIN</sequence>
<dbReference type="OrthoDB" id="2113341at2759"/>
<keyword evidence="6 11" id="KW-0479">Metal-binding</keyword>
<dbReference type="PRINTS" id="PR00461">
    <property type="entry name" value="PLPEROXIDASE"/>
</dbReference>
<keyword evidence="9 13" id="KW-1015">Disulfide bond</keyword>
<organism evidence="17 18">
    <name type="scientific">Parasponia andersonii</name>
    <name type="common">Sponia andersonii</name>
    <dbReference type="NCBI Taxonomy" id="3476"/>
    <lineage>
        <taxon>Eukaryota</taxon>
        <taxon>Viridiplantae</taxon>
        <taxon>Streptophyta</taxon>
        <taxon>Embryophyta</taxon>
        <taxon>Tracheophyta</taxon>
        <taxon>Spermatophyta</taxon>
        <taxon>Magnoliopsida</taxon>
        <taxon>eudicotyledons</taxon>
        <taxon>Gunneridae</taxon>
        <taxon>Pentapetalae</taxon>
        <taxon>rosids</taxon>
        <taxon>fabids</taxon>
        <taxon>Rosales</taxon>
        <taxon>Cannabaceae</taxon>
        <taxon>Parasponia</taxon>
    </lineage>
</organism>
<feature type="binding site" evidence="11">
    <location>
        <position position="140"/>
    </location>
    <ligand>
        <name>Ca(2+)</name>
        <dbReference type="ChEBI" id="CHEBI:29108"/>
        <label>2</label>
    </ligand>
</feature>
<keyword evidence="4 17" id="KW-0575">Peroxidase</keyword>
<feature type="chain" id="PRO_5015151080" description="peroxidase" evidence="15">
    <location>
        <begin position="27"/>
        <end position="270"/>
    </location>
</feature>
<comment type="cofactor">
    <cofactor evidence="11">
        <name>heme b</name>
        <dbReference type="ChEBI" id="CHEBI:60344"/>
    </cofactor>
    <text evidence="11">Binds 1 heme b (iron(II)-protoporphyrin IX) group per subunit.</text>
</comment>
<evidence type="ECO:0000256" key="1">
    <source>
        <dbReference type="ARBA" id="ARBA00000189"/>
    </source>
</evidence>
<feature type="disulfide bond" evidence="13">
    <location>
        <begin position="137"/>
        <end position="266"/>
    </location>
</feature>
<dbReference type="STRING" id="3476.A0A2P5E455"/>
<feature type="disulfide bond" evidence="13">
    <location>
        <begin position="50"/>
        <end position="130"/>
    </location>
</feature>
<feature type="binding site" description="axial binding residue" evidence="11">
    <location>
        <position position="139"/>
    </location>
    <ligand>
        <name>heme b</name>
        <dbReference type="ChEBI" id="CHEBI:60344"/>
    </ligand>
    <ligandPart>
        <name>Fe</name>
        <dbReference type="ChEBI" id="CHEBI:18248"/>
    </ligandPart>
</feature>
<evidence type="ECO:0000256" key="4">
    <source>
        <dbReference type="ARBA" id="ARBA00022559"/>
    </source>
</evidence>
<evidence type="ECO:0000256" key="8">
    <source>
        <dbReference type="ARBA" id="ARBA00023004"/>
    </source>
</evidence>
<dbReference type="GO" id="GO:0046872">
    <property type="term" value="F:metal ion binding"/>
    <property type="evidence" value="ECO:0007669"/>
    <property type="project" value="UniProtKB-KW"/>
</dbReference>
<dbReference type="Gene3D" id="1.10.420.10">
    <property type="entry name" value="Peroxidase, domain 2"/>
    <property type="match status" value="1"/>
</dbReference>
<feature type="binding site" evidence="11">
    <location>
        <position position="191"/>
    </location>
    <ligand>
        <name>Ca(2+)</name>
        <dbReference type="ChEBI" id="CHEBI:29108"/>
        <label>2</label>
    </ligand>
</feature>
<gene>
    <name evidence="17" type="ORF">PanWU01x14_007400</name>
</gene>
<dbReference type="EMBL" id="JXTB01000002">
    <property type="protein sequence ID" value="PON80290.1"/>
    <property type="molecule type" value="Genomic_DNA"/>
</dbReference>
<dbReference type="GO" id="GO:0042744">
    <property type="term" value="P:hydrogen peroxide catabolic process"/>
    <property type="evidence" value="ECO:0007669"/>
    <property type="project" value="InterPro"/>
</dbReference>
<dbReference type="SUPFAM" id="SSF48113">
    <property type="entry name" value="Heme-dependent peroxidases"/>
    <property type="match status" value="1"/>
</dbReference>
<comment type="function">
    <text evidence="2">Removal of H(2)O(2), oxidation of toxic reductants, biosynthesis and degradation of lignin, suberization, auxin catabolism, response to environmental stresses such as wounding, pathogen attack and oxidative stress. These functions might be dependent on each isozyme/isoform in each plant tissue.</text>
</comment>
<comment type="cofactor">
    <cofactor evidence="11">
        <name>Ca(2+)</name>
        <dbReference type="ChEBI" id="CHEBI:29108"/>
    </cofactor>
    <text evidence="11">Binds 2 calcium ions per subunit.</text>
</comment>
<evidence type="ECO:0000313" key="17">
    <source>
        <dbReference type="EMBL" id="PON80290.1"/>
    </source>
</evidence>
<evidence type="ECO:0000256" key="11">
    <source>
        <dbReference type="PIRSR" id="PIRSR600823-3"/>
    </source>
</evidence>
<feature type="binding site" evidence="11">
    <location>
        <position position="89"/>
    </location>
    <ligand>
        <name>Ca(2+)</name>
        <dbReference type="ChEBI" id="CHEBI:29108"/>
        <label>1</label>
    </ligand>
</feature>
<dbReference type="InterPro" id="IPR002016">
    <property type="entry name" value="Haem_peroxidase"/>
</dbReference>
<keyword evidence="11" id="KW-0106">Calcium</keyword>
<dbReference type="GO" id="GO:0006979">
    <property type="term" value="P:response to oxidative stress"/>
    <property type="evidence" value="ECO:0007669"/>
    <property type="project" value="InterPro"/>
</dbReference>
<feature type="disulfide bond" evidence="13">
    <location>
        <begin position="146"/>
        <end position="178"/>
    </location>
</feature>
<comment type="catalytic activity">
    <reaction evidence="1">
        <text>2 a phenolic donor + H2O2 = 2 a phenolic radical donor + 2 H2O</text>
        <dbReference type="Rhea" id="RHEA:56136"/>
        <dbReference type="ChEBI" id="CHEBI:15377"/>
        <dbReference type="ChEBI" id="CHEBI:16240"/>
        <dbReference type="ChEBI" id="CHEBI:139520"/>
        <dbReference type="ChEBI" id="CHEBI:139521"/>
        <dbReference type="EC" id="1.11.1.7"/>
    </reaction>
</comment>
<feature type="binding site" evidence="11">
    <location>
        <position position="91"/>
    </location>
    <ligand>
        <name>Ca(2+)</name>
        <dbReference type="ChEBI" id="CHEBI:29108"/>
        <label>1</label>
    </ligand>
</feature>
<evidence type="ECO:0000256" key="7">
    <source>
        <dbReference type="ARBA" id="ARBA00023002"/>
    </source>
</evidence>
<dbReference type="Gene3D" id="1.10.520.10">
    <property type="match status" value="2"/>
</dbReference>
<reference evidence="18" key="1">
    <citation type="submission" date="2016-06" db="EMBL/GenBank/DDBJ databases">
        <title>Parallel loss of symbiosis genes in relatives of nitrogen-fixing non-legume Parasponia.</title>
        <authorList>
            <person name="Van Velzen R."/>
            <person name="Holmer R."/>
            <person name="Bu F."/>
            <person name="Rutten L."/>
            <person name="Van Zeijl A."/>
            <person name="Liu W."/>
            <person name="Santuari L."/>
            <person name="Cao Q."/>
            <person name="Sharma T."/>
            <person name="Shen D."/>
            <person name="Roswanjaya Y."/>
            <person name="Wardhani T."/>
            <person name="Kalhor M.S."/>
            <person name="Jansen J."/>
            <person name="Van den Hoogen J."/>
            <person name="Gungor B."/>
            <person name="Hartog M."/>
            <person name="Hontelez J."/>
            <person name="Verver J."/>
            <person name="Yang W.-C."/>
            <person name="Schijlen E."/>
            <person name="Repin R."/>
            <person name="Schilthuizen M."/>
            <person name="Schranz E."/>
            <person name="Heidstra R."/>
            <person name="Miyata K."/>
            <person name="Fedorova E."/>
            <person name="Kohlen W."/>
            <person name="Bisseling T."/>
            <person name="Smit S."/>
            <person name="Geurts R."/>
        </authorList>
    </citation>
    <scope>NUCLEOTIDE SEQUENCE [LARGE SCALE GENOMIC DNA]</scope>
    <source>
        <strain evidence="18">cv. WU1-14</strain>
    </source>
</reference>
<evidence type="ECO:0000256" key="6">
    <source>
        <dbReference type="ARBA" id="ARBA00022723"/>
    </source>
</evidence>
<keyword evidence="18" id="KW-1185">Reference proteome</keyword>
<evidence type="ECO:0000259" key="16">
    <source>
        <dbReference type="PROSITE" id="PS50873"/>
    </source>
</evidence>
<comment type="caution">
    <text evidence="17">The sequence shown here is derived from an EMBL/GenBank/DDBJ whole genome shotgun (WGS) entry which is preliminary data.</text>
</comment>
<dbReference type="AlphaFoldDB" id="A0A2P5E455"/>
<feature type="binding site" evidence="11">
    <location>
        <position position="85"/>
    </location>
    <ligand>
        <name>Ca(2+)</name>
        <dbReference type="ChEBI" id="CHEBI:29108"/>
        <label>1</label>
    </ligand>
</feature>
<evidence type="ECO:0000256" key="5">
    <source>
        <dbReference type="ARBA" id="ARBA00022617"/>
    </source>
</evidence>
<comment type="similarity">
    <text evidence="14">Belongs to the peroxidase family.</text>
</comment>
<evidence type="ECO:0000313" key="18">
    <source>
        <dbReference type="Proteomes" id="UP000237105"/>
    </source>
</evidence>
<dbReference type="GO" id="GO:0140825">
    <property type="term" value="F:lactoperoxidase activity"/>
    <property type="evidence" value="ECO:0007669"/>
    <property type="project" value="UniProtKB-EC"/>
</dbReference>
<feature type="domain" description="Plant heme peroxidase family profile" evidence="16">
    <location>
        <begin position="40"/>
        <end position="270"/>
    </location>
</feature>
<evidence type="ECO:0000256" key="9">
    <source>
        <dbReference type="ARBA" id="ARBA00023157"/>
    </source>
</evidence>
<feature type="binding site" evidence="11">
    <location>
        <position position="87"/>
    </location>
    <ligand>
        <name>Ca(2+)</name>
        <dbReference type="ChEBI" id="CHEBI:29108"/>
        <label>1</label>
    </ligand>
</feature>
<name>A0A2P5E455_PARAD</name>
<feature type="binding site" evidence="11">
    <location>
        <position position="199"/>
    </location>
    <ligand>
        <name>Ca(2+)</name>
        <dbReference type="ChEBI" id="CHEBI:29108"/>
        <label>2</label>
    </ligand>
</feature>
<dbReference type="InterPro" id="IPR010255">
    <property type="entry name" value="Haem_peroxidase_sf"/>
</dbReference>
<accession>A0A2P5E455</accession>
<dbReference type="GO" id="GO:0020037">
    <property type="term" value="F:heme binding"/>
    <property type="evidence" value="ECO:0007669"/>
    <property type="project" value="InterPro"/>
</dbReference>
<protein>
    <recommendedName>
        <fullName evidence="3">peroxidase</fullName>
        <ecNumber evidence="3">1.11.1.7</ecNumber>
    </recommendedName>
</protein>
<feature type="site" description="Transition state stabilizer" evidence="12">
    <location>
        <position position="77"/>
    </location>
</feature>
<feature type="binding site" evidence="11">
    <location>
        <position position="82"/>
    </location>
    <ligand>
        <name>Ca(2+)</name>
        <dbReference type="ChEBI" id="CHEBI:29108"/>
        <label>1</label>
    </ligand>
</feature>
<evidence type="ECO:0000256" key="2">
    <source>
        <dbReference type="ARBA" id="ARBA00002322"/>
    </source>
</evidence>